<feature type="compositionally biased region" description="Polar residues" evidence="7">
    <location>
        <begin position="41"/>
        <end position="51"/>
    </location>
</feature>
<keyword evidence="2" id="KW-0862">Zinc</keyword>
<dbReference type="Pfam" id="PF00172">
    <property type="entry name" value="Zn_clus"/>
    <property type="match status" value="1"/>
</dbReference>
<organism evidence="11 12">
    <name type="scientific">Apiosordaria backusii</name>
    <dbReference type="NCBI Taxonomy" id="314023"/>
    <lineage>
        <taxon>Eukaryota</taxon>
        <taxon>Fungi</taxon>
        <taxon>Dikarya</taxon>
        <taxon>Ascomycota</taxon>
        <taxon>Pezizomycotina</taxon>
        <taxon>Sordariomycetes</taxon>
        <taxon>Sordariomycetidae</taxon>
        <taxon>Sordariales</taxon>
        <taxon>Lasiosphaeriaceae</taxon>
        <taxon>Apiosordaria</taxon>
    </lineage>
</organism>
<dbReference type="InterPro" id="IPR036236">
    <property type="entry name" value="Znf_C2H2_sf"/>
</dbReference>
<dbReference type="PROSITE" id="PS00463">
    <property type="entry name" value="ZN2_CY6_FUNGAL_1"/>
    <property type="match status" value="1"/>
</dbReference>
<dbReference type="GO" id="GO:0008270">
    <property type="term" value="F:zinc ion binding"/>
    <property type="evidence" value="ECO:0007669"/>
    <property type="project" value="UniProtKB-KW"/>
</dbReference>
<evidence type="ECO:0000313" key="12">
    <source>
        <dbReference type="Proteomes" id="UP001172159"/>
    </source>
</evidence>
<evidence type="ECO:0000259" key="9">
    <source>
        <dbReference type="PROSITE" id="PS50048"/>
    </source>
</evidence>
<feature type="transmembrane region" description="Helical" evidence="8">
    <location>
        <begin position="876"/>
        <end position="895"/>
    </location>
</feature>
<feature type="compositionally biased region" description="Basic and acidic residues" evidence="7">
    <location>
        <begin position="280"/>
        <end position="289"/>
    </location>
</feature>
<dbReference type="EMBL" id="JAUKTV010000001">
    <property type="protein sequence ID" value="KAK0748223.1"/>
    <property type="molecule type" value="Genomic_DNA"/>
</dbReference>
<dbReference type="Proteomes" id="UP001172159">
    <property type="component" value="Unassembled WGS sequence"/>
</dbReference>
<feature type="region of interest" description="Disordered" evidence="7">
    <location>
        <begin position="35"/>
        <end position="94"/>
    </location>
</feature>
<keyword evidence="8" id="KW-1133">Transmembrane helix</keyword>
<reference evidence="11" key="1">
    <citation type="submission" date="2023-06" db="EMBL/GenBank/DDBJ databases">
        <title>Genome-scale phylogeny and comparative genomics of the fungal order Sordariales.</title>
        <authorList>
            <consortium name="Lawrence Berkeley National Laboratory"/>
            <person name="Hensen N."/>
            <person name="Bonometti L."/>
            <person name="Westerberg I."/>
            <person name="Brannstrom I.O."/>
            <person name="Guillou S."/>
            <person name="Cros-Aarteil S."/>
            <person name="Calhoun S."/>
            <person name="Haridas S."/>
            <person name="Kuo A."/>
            <person name="Mondo S."/>
            <person name="Pangilinan J."/>
            <person name="Riley R."/>
            <person name="Labutti K."/>
            <person name="Andreopoulos B."/>
            <person name="Lipzen A."/>
            <person name="Chen C."/>
            <person name="Yanf M."/>
            <person name="Daum C."/>
            <person name="Ng V."/>
            <person name="Clum A."/>
            <person name="Steindorff A."/>
            <person name="Ohm R."/>
            <person name="Martin F."/>
            <person name="Silar P."/>
            <person name="Natvig D."/>
            <person name="Lalanne C."/>
            <person name="Gautier V."/>
            <person name="Ament-Velasquez S.L."/>
            <person name="Kruys A."/>
            <person name="Hutchinson M.I."/>
            <person name="Powell A.J."/>
            <person name="Barry K."/>
            <person name="Miller A.N."/>
            <person name="Grigoriev I.V."/>
            <person name="Debuchy R."/>
            <person name="Gladieux P."/>
            <person name="Thoren M.H."/>
            <person name="Johannesson H."/>
        </authorList>
    </citation>
    <scope>NUCLEOTIDE SEQUENCE</scope>
    <source>
        <strain evidence="11">CBS 540.89</strain>
    </source>
</reference>
<evidence type="ECO:0000259" key="10">
    <source>
        <dbReference type="PROSITE" id="PS50157"/>
    </source>
</evidence>
<dbReference type="InterPro" id="IPR013087">
    <property type="entry name" value="Znf_C2H2_type"/>
</dbReference>
<evidence type="ECO:0000256" key="3">
    <source>
        <dbReference type="ARBA" id="ARBA00023015"/>
    </source>
</evidence>
<evidence type="ECO:0000256" key="2">
    <source>
        <dbReference type="ARBA" id="ARBA00022833"/>
    </source>
</evidence>
<feature type="compositionally biased region" description="Low complexity" evidence="7">
    <location>
        <begin position="52"/>
        <end position="92"/>
    </location>
</feature>
<dbReference type="InterPro" id="IPR001138">
    <property type="entry name" value="Zn2Cys6_DnaBD"/>
</dbReference>
<evidence type="ECO:0000256" key="8">
    <source>
        <dbReference type="SAM" id="Phobius"/>
    </source>
</evidence>
<dbReference type="Gene3D" id="4.10.240.10">
    <property type="entry name" value="Zn(2)-C6 fungal-type DNA-binding domain"/>
    <property type="match status" value="1"/>
</dbReference>
<dbReference type="Pfam" id="PF00096">
    <property type="entry name" value="zf-C2H2"/>
    <property type="match status" value="2"/>
</dbReference>
<keyword evidence="1" id="KW-0479">Metal-binding</keyword>
<dbReference type="Gene3D" id="3.30.160.60">
    <property type="entry name" value="Classic Zinc Finger"/>
    <property type="match status" value="2"/>
</dbReference>
<feature type="compositionally biased region" description="Low complexity" evidence="7">
    <location>
        <begin position="261"/>
        <end position="277"/>
    </location>
</feature>
<name>A0AA40EZ52_9PEZI</name>
<accession>A0AA40EZ52</accession>
<evidence type="ECO:0000313" key="11">
    <source>
        <dbReference type="EMBL" id="KAK0748223.1"/>
    </source>
</evidence>
<dbReference type="GO" id="GO:0006351">
    <property type="term" value="P:DNA-templated transcription"/>
    <property type="evidence" value="ECO:0007669"/>
    <property type="project" value="InterPro"/>
</dbReference>
<keyword evidence="12" id="KW-1185">Reference proteome</keyword>
<dbReference type="PROSITE" id="PS50157">
    <property type="entry name" value="ZINC_FINGER_C2H2_2"/>
    <property type="match status" value="2"/>
</dbReference>
<dbReference type="GO" id="GO:0003677">
    <property type="term" value="F:DNA binding"/>
    <property type="evidence" value="ECO:0007669"/>
    <property type="project" value="InterPro"/>
</dbReference>
<evidence type="ECO:0000256" key="5">
    <source>
        <dbReference type="ARBA" id="ARBA00023242"/>
    </source>
</evidence>
<dbReference type="AlphaFoldDB" id="A0AA40EZ52"/>
<dbReference type="PROSITE" id="PS00028">
    <property type="entry name" value="ZINC_FINGER_C2H2_1"/>
    <property type="match status" value="2"/>
</dbReference>
<keyword evidence="3" id="KW-0805">Transcription regulation</keyword>
<feature type="domain" description="C2H2-type" evidence="10">
    <location>
        <begin position="129"/>
        <end position="156"/>
    </location>
</feature>
<proteinExistence type="predicted"/>
<dbReference type="InterPro" id="IPR036864">
    <property type="entry name" value="Zn2-C6_fun-type_DNA-bd_sf"/>
</dbReference>
<feature type="region of interest" description="Disordered" evidence="7">
    <location>
        <begin position="222"/>
        <end position="307"/>
    </location>
</feature>
<keyword evidence="5" id="KW-0539">Nucleus</keyword>
<evidence type="ECO:0000256" key="4">
    <source>
        <dbReference type="ARBA" id="ARBA00023163"/>
    </source>
</evidence>
<dbReference type="Pfam" id="PF04082">
    <property type="entry name" value="Fungal_trans"/>
    <property type="match status" value="1"/>
</dbReference>
<protein>
    <submittedName>
        <fullName evidence="11">Uncharacterized protein</fullName>
    </submittedName>
</protein>
<evidence type="ECO:0000256" key="7">
    <source>
        <dbReference type="SAM" id="MobiDB-lite"/>
    </source>
</evidence>
<comment type="caution">
    <text evidence="11">The sequence shown here is derived from an EMBL/GenBank/DDBJ whole genome shotgun (WGS) entry which is preliminary data.</text>
</comment>
<dbReference type="PROSITE" id="PS50048">
    <property type="entry name" value="ZN2_CY6_FUNGAL_2"/>
    <property type="match status" value="1"/>
</dbReference>
<keyword evidence="4" id="KW-0804">Transcription</keyword>
<feature type="domain" description="C2H2-type" evidence="10">
    <location>
        <begin position="101"/>
        <end position="128"/>
    </location>
</feature>
<keyword evidence="8" id="KW-0472">Membrane</keyword>
<dbReference type="PANTHER" id="PTHR47660">
    <property type="entry name" value="TRANSCRIPTION FACTOR WITH C2H2 AND ZN(2)-CYS(6) DNA BINDING DOMAIN (EUROFUNG)-RELATED-RELATED"/>
    <property type="match status" value="1"/>
</dbReference>
<dbReference type="CDD" id="cd00067">
    <property type="entry name" value="GAL4"/>
    <property type="match status" value="1"/>
</dbReference>
<dbReference type="InterPro" id="IPR007219">
    <property type="entry name" value="XnlR_reg_dom"/>
</dbReference>
<evidence type="ECO:0000256" key="1">
    <source>
        <dbReference type="ARBA" id="ARBA00022723"/>
    </source>
</evidence>
<dbReference type="SMART" id="SM00066">
    <property type="entry name" value="GAL4"/>
    <property type="match status" value="1"/>
</dbReference>
<dbReference type="PANTHER" id="PTHR47660:SF2">
    <property type="entry name" value="TRANSCRIPTION FACTOR WITH C2H2 AND ZN(2)-CYS(6) DNA BINDING DOMAIN (EUROFUNG)"/>
    <property type="match status" value="1"/>
</dbReference>
<feature type="compositionally biased region" description="Polar residues" evidence="7">
    <location>
        <begin position="232"/>
        <end position="241"/>
    </location>
</feature>
<keyword evidence="8" id="KW-0812">Transmembrane</keyword>
<dbReference type="SUPFAM" id="SSF57701">
    <property type="entry name" value="Zn2/Cys6 DNA-binding domain"/>
    <property type="match status" value="1"/>
</dbReference>
<keyword evidence="6" id="KW-0863">Zinc-finger</keyword>
<gene>
    <name evidence="11" type="ORF">B0T21DRAFT_398395</name>
</gene>
<feature type="domain" description="Zn(2)-C6 fungal-type" evidence="9">
    <location>
        <begin position="175"/>
        <end position="204"/>
    </location>
</feature>
<dbReference type="SUPFAM" id="SSF57667">
    <property type="entry name" value="beta-beta-alpha zinc fingers"/>
    <property type="match status" value="1"/>
</dbReference>
<dbReference type="SMART" id="SM00355">
    <property type="entry name" value="ZnF_C2H2"/>
    <property type="match status" value="2"/>
</dbReference>
<sequence>MYPIRHLIDPPVSNTISNGQPQLVAGIDSNTSLFAPPVLPHSTSAAGQRTGTAPASAPAASPSPASFSHPSSSATPTTTTQPQQPQQSQLPAAHDKTPSLYQCAHCLRRYSRPEHLQRHIATHTLGKRFVCDICSKAFARADLLKRHRTNHQDENSNKRKRLSTTAHGAGRVAHACQACAKARVKCEEMKPCTRCKNRGITCEVASSEDAAMHLVHLSANAHSFESHPPDTSPSASSQYPHPTTAIEPDFQQPAFTTGPNSFPSSSRYQQSSLASNSLTPDERQFKEESQLPTPETLMEQGNPDNFNRTQAIYQNQGLTMMEQDLEKLPFSDFLRDVLYDQSLGNSARMAEAQGLAVLDFCDDVNLDFREFDFGLLDNWSTDATQNVPDSTVHVDNSAEVAAMRSTLVKIWTESPWRWVPKRTDTGYNEQSNLPLLSRDAHGSKFLKPDRVVKDTLHSSNRDKILAIVLSTCRENSMVNRVASSFPSAEMMDSWIHVFLAAHMCQVSSWIHYGSFSMNQQSPEWLAIATAAGAVLAPVTTLRRFGFALQEAVRVSIPGRFEENNTNIGLIGPVQALMLVQDVGLWSGNRRKMEIAECHLSVPIAMMRYRGKFTKTAYPDVTIHPSDEGKVLEEKWKKWYQLESWKRLVFHAYLRDAQVSMTQFNNPLMSYAELTLPLPCSKELWFARTAEEFKIRYLESRAGGEGCNQRPPSLGDLFRDIKLLATDHHLLDVQYAISIYLHGFWALIWEYRQLKSILLSSTSTIPSPDNNPEILLSQRHTELRTQLSLFSTVTRGWHEMLSAQESMVLHLLQMNLHVSLIDLQLLTGKEGEDQARRVYPHLQKWCLESPDSRQALYHAGQIFRWGKVFPKGHLKDFWAIAVHHAALCIWTYGIVIRASGKRREDKGGVAPLVIDGEGGGSSGLEEWLVYGGEGRDVVGVMEVAREILQANFMERGGEIKEGGLPPVSENIVLVLRQLGDAAWAVGFG</sequence>
<evidence type="ECO:0000256" key="6">
    <source>
        <dbReference type="PROSITE-ProRule" id="PRU00042"/>
    </source>
</evidence>
<dbReference type="GO" id="GO:0000981">
    <property type="term" value="F:DNA-binding transcription factor activity, RNA polymerase II-specific"/>
    <property type="evidence" value="ECO:0007669"/>
    <property type="project" value="InterPro"/>
</dbReference>